<accession>A0A8H6YUV2</accession>
<protein>
    <recommendedName>
        <fullName evidence="3">F-box domain-containing protein</fullName>
    </recommendedName>
</protein>
<keyword evidence="2" id="KW-1185">Reference proteome</keyword>
<dbReference type="Gene3D" id="3.80.10.10">
    <property type="entry name" value="Ribonuclease Inhibitor"/>
    <property type="match status" value="1"/>
</dbReference>
<gene>
    <name evidence="1" type="ORF">MSAN_00817900</name>
</gene>
<dbReference type="Proteomes" id="UP000623467">
    <property type="component" value="Unassembled WGS sequence"/>
</dbReference>
<reference evidence="1" key="1">
    <citation type="submission" date="2020-05" db="EMBL/GenBank/DDBJ databases">
        <title>Mycena genomes resolve the evolution of fungal bioluminescence.</title>
        <authorList>
            <person name="Tsai I.J."/>
        </authorList>
    </citation>
    <scope>NUCLEOTIDE SEQUENCE</scope>
    <source>
        <strain evidence="1">160909Yilan</strain>
    </source>
</reference>
<dbReference type="EMBL" id="JACAZH010000005">
    <property type="protein sequence ID" value="KAF7367548.1"/>
    <property type="molecule type" value="Genomic_DNA"/>
</dbReference>
<dbReference type="SUPFAM" id="SSF52047">
    <property type="entry name" value="RNI-like"/>
    <property type="match status" value="1"/>
</dbReference>
<organism evidence="1 2">
    <name type="scientific">Mycena sanguinolenta</name>
    <dbReference type="NCBI Taxonomy" id="230812"/>
    <lineage>
        <taxon>Eukaryota</taxon>
        <taxon>Fungi</taxon>
        <taxon>Dikarya</taxon>
        <taxon>Basidiomycota</taxon>
        <taxon>Agaricomycotina</taxon>
        <taxon>Agaricomycetes</taxon>
        <taxon>Agaricomycetidae</taxon>
        <taxon>Agaricales</taxon>
        <taxon>Marasmiineae</taxon>
        <taxon>Mycenaceae</taxon>
        <taxon>Mycena</taxon>
    </lineage>
</organism>
<sequence>MTAILTLPQELIVEVIDCLRDDFDALKACSLVSCKWVPHCRSYLFDTCVLFPTTIVVFNDLLSSPDCTFSSHMCKIKALRYSGSPVDHIFDDIAPSYARPQGHPGALLSSPQVDTYPYFCSGFIAAFPQATRLDLDLTVEQFWESQVNVPPFETISLFPALRELHIPEMWQNISDSPTTRVPPHLHCLKLRGSSIPPILTWLDTSNHLQNVNSLSLSSVANHEASIRAAMPRIGGTLRHLDVHLDESEVDMPSVFDLALHPNLETLIIRGHADNYLRQSFNPEPLFRIVKSLAATTLAHLTLELDMVFYENSDWAALDAFLSTHRFPNLRGVVIQCSRHGKSCRRDYHPHAYAALASSKVFQVE</sequence>
<dbReference type="AlphaFoldDB" id="A0A8H6YUV2"/>
<comment type="caution">
    <text evidence="1">The sequence shown here is derived from an EMBL/GenBank/DDBJ whole genome shotgun (WGS) entry which is preliminary data.</text>
</comment>
<evidence type="ECO:0000313" key="2">
    <source>
        <dbReference type="Proteomes" id="UP000623467"/>
    </source>
</evidence>
<dbReference type="OrthoDB" id="2788229at2759"/>
<evidence type="ECO:0008006" key="3">
    <source>
        <dbReference type="Google" id="ProtNLM"/>
    </source>
</evidence>
<proteinExistence type="predicted"/>
<dbReference type="InterPro" id="IPR032675">
    <property type="entry name" value="LRR_dom_sf"/>
</dbReference>
<name>A0A8H6YUV2_9AGAR</name>
<evidence type="ECO:0000313" key="1">
    <source>
        <dbReference type="EMBL" id="KAF7367548.1"/>
    </source>
</evidence>